<evidence type="ECO:0000313" key="2">
    <source>
        <dbReference type="Proteomes" id="UP000051326"/>
    </source>
</evidence>
<dbReference type="InterPro" id="IPR013024">
    <property type="entry name" value="GGCT-like"/>
</dbReference>
<evidence type="ECO:0000313" key="1">
    <source>
        <dbReference type="EMBL" id="CUI00273.1"/>
    </source>
</evidence>
<dbReference type="Proteomes" id="UP000051326">
    <property type="component" value="Unassembled WGS sequence"/>
</dbReference>
<name>A0A0P1HA51_9RHOB</name>
<dbReference type="InterPro" id="IPR036568">
    <property type="entry name" value="GGCT-like_sf"/>
</dbReference>
<dbReference type="EMBL" id="CYSR01000022">
    <property type="protein sequence ID" value="CUI00273.1"/>
    <property type="molecule type" value="Genomic_DNA"/>
</dbReference>
<protein>
    <recommendedName>
        <fullName evidence="3">Gamma-glutamylcyclotransferase AIG2-like domain-containing protein</fullName>
    </recommendedName>
</protein>
<reference evidence="1 2" key="1">
    <citation type="submission" date="2015-09" db="EMBL/GenBank/DDBJ databases">
        <authorList>
            <consortium name="Swine Surveillance"/>
        </authorList>
    </citation>
    <scope>NUCLEOTIDE SEQUENCE [LARGE SCALE GENOMIC DNA]</scope>
    <source>
        <strain evidence="1 2">CECT 8399</strain>
    </source>
</reference>
<dbReference type="AlphaFoldDB" id="A0A0P1HA51"/>
<evidence type="ECO:0008006" key="3">
    <source>
        <dbReference type="Google" id="ProtNLM"/>
    </source>
</evidence>
<dbReference type="Gene3D" id="3.10.490.10">
    <property type="entry name" value="Gamma-glutamyl cyclotransferase-like"/>
    <property type="match status" value="1"/>
</dbReference>
<dbReference type="CDD" id="cd06661">
    <property type="entry name" value="GGCT_like"/>
    <property type="match status" value="1"/>
</dbReference>
<gene>
    <name evidence="1" type="ORF">PHA8399_02400</name>
</gene>
<dbReference type="STRING" id="1396826.PHA8399_02400"/>
<proteinExistence type="predicted"/>
<dbReference type="RefSeq" id="WP_058286365.1">
    <property type="nucleotide sequence ID" value="NZ_CYSR01000022.1"/>
</dbReference>
<sequence length="191" mass="20780">MTAPYFFGYGSLVNTATHGYGGAQPARLRGWRRAWVHTDLREVAFLSAVPCAASTIGGLIAEVPGADWAALDAREFAYERLPASDKVQHALPGSPEISVYAVAADKQNGATEQHPILLSYLDVVLQGYLQVFGEAGVQEFIATTDGWNAPLLDDRAAPRYPRHQRLSRAERALFDDLIDSTGARRISSAHD</sequence>
<organism evidence="1 2">
    <name type="scientific">Leisingera aquaemixtae</name>
    <dbReference type="NCBI Taxonomy" id="1396826"/>
    <lineage>
        <taxon>Bacteria</taxon>
        <taxon>Pseudomonadati</taxon>
        <taxon>Pseudomonadota</taxon>
        <taxon>Alphaproteobacteria</taxon>
        <taxon>Rhodobacterales</taxon>
        <taxon>Roseobacteraceae</taxon>
        <taxon>Leisingera</taxon>
    </lineage>
</organism>
<accession>A0A0P1HA51</accession>
<dbReference type="SUPFAM" id="SSF110857">
    <property type="entry name" value="Gamma-glutamyl cyclotransferase-like"/>
    <property type="match status" value="1"/>
</dbReference>